<accession>A0A839IM54</accession>
<gene>
    <name evidence="1" type="ORF">H4O21_05405</name>
</gene>
<organism evidence="1 2">
    <name type="scientific">Oceanospirillum sediminis</name>
    <dbReference type="NCBI Taxonomy" id="2760088"/>
    <lineage>
        <taxon>Bacteria</taxon>
        <taxon>Pseudomonadati</taxon>
        <taxon>Pseudomonadota</taxon>
        <taxon>Gammaproteobacteria</taxon>
        <taxon>Oceanospirillales</taxon>
        <taxon>Oceanospirillaceae</taxon>
        <taxon>Oceanospirillum</taxon>
    </lineage>
</organism>
<dbReference type="Proteomes" id="UP000565262">
    <property type="component" value="Unassembled WGS sequence"/>
</dbReference>
<dbReference type="InterPro" id="IPR045508">
    <property type="entry name" value="DUF6482"/>
</dbReference>
<dbReference type="AlphaFoldDB" id="A0A839IM54"/>
<evidence type="ECO:0000313" key="1">
    <source>
        <dbReference type="EMBL" id="MBB1486038.1"/>
    </source>
</evidence>
<evidence type="ECO:0000313" key="2">
    <source>
        <dbReference type="Proteomes" id="UP000565262"/>
    </source>
</evidence>
<dbReference type="RefSeq" id="WP_182807826.1">
    <property type="nucleotide sequence ID" value="NZ_JACJFM010000005.1"/>
</dbReference>
<reference evidence="1 2" key="1">
    <citation type="submission" date="2020-08" db="EMBL/GenBank/DDBJ databases">
        <title>Oceanospirillum sp. nov. isolated from marine sediment.</title>
        <authorList>
            <person name="Ji X."/>
        </authorList>
    </citation>
    <scope>NUCLEOTIDE SEQUENCE [LARGE SCALE GENOMIC DNA]</scope>
    <source>
        <strain evidence="1 2">D5</strain>
    </source>
</reference>
<proteinExistence type="predicted"/>
<dbReference type="Pfam" id="PF20090">
    <property type="entry name" value="DUF6482"/>
    <property type="match status" value="1"/>
</dbReference>
<name>A0A839IM54_9GAMM</name>
<comment type="caution">
    <text evidence="1">The sequence shown here is derived from an EMBL/GenBank/DDBJ whole genome shotgun (WGS) entry which is preliminary data.</text>
</comment>
<dbReference type="EMBL" id="JACJFM010000005">
    <property type="protein sequence ID" value="MBB1486038.1"/>
    <property type="molecule type" value="Genomic_DNA"/>
</dbReference>
<protein>
    <submittedName>
        <fullName evidence="1">Uncharacterized protein</fullName>
    </submittedName>
</protein>
<keyword evidence="2" id="KW-1185">Reference proteome</keyword>
<sequence length="99" mass="11465">MKIKEIRQLTKSHKDIRSKVLAHVTHNQYEVRILLNGQEHSLTNWRDKPLIFRSLDQAFDALKKSGFTETVISQDNEPDKIIILETKETLSVMHTPLSA</sequence>